<protein>
    <submittedName>
        <fullName evidence="1">Uncharacterized protein</fullName>
    </submittedName>
</protein>
<evidence type="ECO:0000313" key="1">
    <source>
        <dbReference type="EMBL" id="OGG69076.1"/>
    </source>
</evidence>
<dbReference type="EMBL" id="MFLL01000021">
    <property type="protein sequence ID" value="OGG69076.1"/>
    <property type="molecule type" value="Genomic_DNA"/>
</dbReference>
<dbReference type="AlphaFoldDB" id="A0A1F6E5Z8"/>
<sequence>MSLVAKLKDANEAYAVAEDLLELLNSSVARYESLAAGLDRDVASQEAYLKARQKTSDVADFPLESLRKRHSNLTSSLETLRVRVPAAQLALQESAENLADLVRVIDRTLDGQEVEIPDTAEQ</sequence>
<dbReference type="Proteomes" id="UP000176914">
    <property type="component" value="Unassembled WGS sequence"/>
</dbReference>
<accession>A0A1F6E5Z8</accession>
<evidence type="ECO:0000313" key="2">
    <source>
        <dbReference type="Proteomes" id="UP000176914"/>
    </source>
</evidence>
<gene>
    <name evidence="1" type="ORF">A3C20_00190</name>
</gene>
<proteinExistence type="predicted"/>
<reference evidence="1 2" key="1">
    <citation type="journal article" date="2016" name="Nat. Commun.">
        <title>Thousands of microbial genomes shed light on interconnected biogeochemical processes in an aquifer system.</title>
        <authorList>
            <person name="Anantharaman K."/>
            <person name="Brown C.T."/>
            <person name="Hug L.A."/>
            <person name="Sharon I."/>
            <person name="Castelle C.J."/>
            <person name="Probst A.J."/>
            <person name="Thomas B.C."/>
            <person name="Singh A."/>
            <person name="Wilkins M.J."/>
            <person name="Karaoz U."/>
            <person name="Brodie E.L."/>
            <person name="Williams K.H."/>
            <person name="Hubbard S.S."/>
            <person name="Banfield J.F."/>
        </authorList>
    </citation>
    <scope>NUCLEOTIDE SEQUENCE [LARGE SCALE GENOMIC DNA]</scope>
</reference>
<name>A0A1F6E5Z8_9BACT</name>
<comment type="caution">
    <text evidence="1">The sequence shown here is derived from an EMBL/GenBank/DDBJ whole genome shotgun (WGS) entry which is preliminary data.</text>
</comment>
<organism evidence="1 2">
    <name type="scientific">Candidatus Kaiserbacteria bacterium RIFCSPHIGHO2_02_FULL_55_25</name>
    <dbReference type="NCBI Taxonomy" id="1798498"/>
    <lineage>
        <taxon>Bacteria</taxon>
        <taxon>Candidatus Kaiseribacteriota</taxon>
    </lineage>
</organism>